<reference evidence="2 3" key="1">
    <citation type="submission" date="2024-03" db="EMBL/GenBank/DDBJ databases">
        <authorList>
            <person name="Gkanogiannis A."/>
            <person name="Becerra Lopez-Lavalle L."/>
        </authorList>
    </citation>
    <scope>NUCLEOTIDE SEQUENCE [LARGE SCALE GENOMIC DNA]</scope>
</reference>
<sequence length="76" mass="8509">MKLPKPVLQVIGTYLRRRRRRNSDYRNNVVLLSDRVLGLVPLGLIKEGMQLRQDTKDQAGPELTGKTSSTVSVSTS</sequence>
<dbReference type="EMBL" id="OZ021744">
    <property type="protein sequence ID" value="CAK9311403.1"/>
    <property type="molecule type" value="Genomic_DNA"/>
</dbReference>
<keyword evidence="3" id="KW-1185">Reference proteome</keyword>
<gene>
    <name evidence="2" type="ORF">CITCOLO1_LOCUS3063</name>
</gene>
<organism evidence="2 3">
    <name type="scientific">Citrullus colocynthis</name>
    <name type="common">colocynth</name>
    <dbReference type="NCBI Taxonomy" id="252529"/>
    <lineage>
        <taxon>Eukaryota</taxon>
        <taxon>Viridiplantae</taxon>
        <taxon>Streptophyta</taxon>
        <taxon>Embryophyta</taxon>
        <taxon>Tracheophyta</taxon>
        <taxon>Spermatophyta</taxon>
        <taxon>Magnoliopsida</taxon>
        <taxon>eudicotyledons</taxon>
        <taxon>Gunneridae</taxon>
        <taxon>Pentapetalae</taxon>
        <taxon>rosids</taxon>
        <taxon>fabids</taxon>
        <taxon>Cucurbitales</taxon>
        <taxon>Cucurbitaceae</taxon>
        <taxon>Benincaseae</taxon>
        <taxon>Citrullus</taxon>
    </lineage>
</organism>
<feature type="compositionally biased region" description="Low complexity" evidence="1">
    <location>
        <begin position="67"/>
        <end position="76"/>
    </location>
</feature>
<proteinExistence type="predicted"/>
<protein>
    <submittedName>
        <fullName evidence="2">Uncharacterized protein</fullName>
    </submittedName>
</protein>
<feature type="region of interest" description="Disordered" evidence="1">
    <location>
        <begin position="53"/>
        <end position="76"/>
    </location>
</feature>
<evidence type="ECO:0000313" key="2">
    <source>
        <dbReference type="EMBL" id="CAK9311403.1"/>
    </source>
</evidence>
<evidence type="ECO:0000256" key="1">
    <source>
        <dbReference type="SAM" id="MobiDB-lite"/>
    </source>
</evidence>
<evidence type="ECO:0000313" key="3">
    <source>
        <dbReference type="Proteomes" id="UP001642487"/>
    </source>
</evidence>
<dbReference type="Proteomes" id="UP001642487">
    <property type="component" value="Chromosome 10"/>
</dbReference>
<name>A0ABP0XTA8_9ROSI</name>
<accession>A0ABP0XTA8</accession>